<keyword evidence="1" id="KW-0479">Metal-binding</keyword>
<dbReference type="AlphaFoldDB" id="A0A1B6C7I1"/>
<evidence type="ECO:0000256" key="2">
    <source>
        <dbReference type="ARBA" id="ARBA00022771"/>
    </source>
</evidence>
<accession>A0A1B6C7I1</accession>
<evidence type="ECO:0000313" key="10">
    <source>
        <dbReference type="EMBL" id="JAS29317.1"/>
    </source>
</evidence>
<organism evidence="7">
    <name type="scientific">Clastoptera arizonana</name>
    <name type="common">Arizona spittle bug</name>
    <dbReference type="NCBI Taxonomy" id="38151"/>
    <lineage>
        <taxon>Eukaryota</taxon>
        <taxon>Metazoa</taxon>
        <taxon>Ecdysozoa</taxon>
        <taxon>Arthropoda</taxon>
        <taxon>Hexapoda</taxon>
        <taxon>Insecta</taxon>
        <taxon>Pterygota</taxon>
        <taxon>Neoptera</taxon>
        <taxon>Paraneoptera</taxon>
        <taxon>Hemiptera</taxon>
        <taxon>Auchenorrhyncha</taxon>
        <taxon>Cercopoidea</taxon>
        <taxon>Clastopteridae</taxon>
        <taxon>Clastoptera</taxon>
    </lineage>
</organism>
<feature type="domain" description="THAP-type" evidence="6">
    <location>
        <begin position="1"/>
        <end position="91"/>
    </location>
</feature>
<evidence type="ECO:0000256" key="4">
    <source>
        <dbReference type="ARBA" id="ARBA00023125"/>
    </source>
</evidence>
<evidence type="ECO:0000256" key="1">
    <source>
        <dbReference type="ARBA" id="ARBA00022723"/>
    </source>
</evidence>
<dbReference type="InterPro" id="IPR052224">
    <property type="entry name" value="THAP_domain_protein"/>
</dbReference>
<keyword evidence="4 5" id="KW-0238">DNA-binding</keyword>
<dbReference type="SMART" id="SM00980">
    <property type="entry name" value="THAP"/>
    <property type="match status" value="1"/>
</dbReference>
<dbReference type="PANTHER" id="PTHR46927">
    <property type="entry name" value="AGAP005574-PA"/>
    <property type="match status" value="1"/>
</dbReference>
<dbReference type="InterPro" id="IPR006612">
    <property type="entry name" value="THAP_Znf"/>
</dbReference>
<name>A0A1B6C7I1_9HEMI</name>
<gene>
    <name evidence="9" type="ORF">g.26767</name>
    <name evidence="7" type="ORF">g.26769</name>
    <name evidence="8" type="ORF">g.26770</name>
    <name evidence="10" type="ORF">g.26773</name>
</gene>
<proteinExistence type="predicted"/>
<dbReference type="EMBL" id="GEDC01028098">
    <property type="protein sequence ID" value="JAS09200.1"/>
    <property type="molecule type" value="Transcribed_RNA"/>
</dbReference>
<dbReference type="EMBL" id="GEDC01007981">
    <property type="protein sequence ID" value="JAS29317.1"/>
    <property type="molecule type" value="Transcribed_RNA"/>
</dbReference>
<dbReference type="GO" id="GO:0008270">
    <property type="term" value="F:zinc ion binding"/>
    <property type="evidence" value="ECO:0007669"/>
    <property type="project" value="UniProtKB-KW"/>
</dbReference>
<dbReference type="EMBL" id="GEDC01017358">
    <property type="protein sequence ID" value="JAS19940.1"/>
    <property type="molecule type" value="Transcribed_RNA"/>
</dbReference>
<dbReference type="Gene3D" id="6.20.210.20">
    <property type="entry name" value="THAP domain"/>
    <property type="match status" value="1"/>
</dbReference>
<sequence length="183" mass="21136">MPGTRCTVAVCNNSHAKTKGKGVKYYHFPKDPEVRSRWVHLCRREGKWNPDSCLVCSEHFLPEDYERDLKSELLNLPIKRRLKKTAIPSQKLTKPQIGTNVKSEKGLDRKSRYAKRNNKKLVNSLICPQNSENSELSTTSVLLPTLETDNIKEKYIALLEENKILKAKLSNKQYILKEKRLKS</sequence>
<dbReference type="InterPro" id="IPR038441">
    <property type="entry name" value="THAP_Znf_sf"/>
</dbReference>
<evidence type="ECO:0000256" key="3">
    <source>
        <dbReference type="ARBA" id="ARBA00022833"/>
    </source>
</evidence>
<evidence type="ECO:0000313" key="8">
    <source>
        <dbReference type="EMBL" id="JAS11564.1"/>
    </source>
</evidence>
<evidence type="ECO:0000313" key="7">
    <source>
        <dbReference type="EMBL" id="JAS09200.1"/>
    </source>
</evidence>
<evidence type="ECO:0000256" key="5">
    <source>
        <dbReference type="PROSITE-ProRule" id="PRU00309"/>
    </source>
</evidence>
<keyword evidence="3" id="KW-0862">Zinc</keyword>
<evidence type="ECO:0000313" key="9">
    <source>
        <dbReference type="EMBL" id="JAS19940.1"/>
    </source>
</evidence>
<keyword evidence="2 5" id="KW-0863">Zinc-finger</keyword>
<dbReference type="GO" id="GO:0003677">
    <property type="term" value="F:DNA binding"/>
    <property type="evidence" value="ECO:0007669"/>
    <property type="project" value="UniProtKB-UniRule"/>
</dbReference>
<protein>
    <recommendedName>
        <fullName evidence="6">THAP-type domain-containing protein</fullName>
    </recommendedName>
</protein>
<dbReference type="SMART" id="SM00692">
    <property type="entry name" value="DM3"/>
    <property type="match status" value="1"/>
</dbReference>
<evidence type="ECO:0000259" key="6">
    <source>
        <dbReference type="PROSITE" id="PS50950"/>
    </source>
</evidence>
<dbReference type="SUPFAM" id="SSF57716">
    <property type="entry name" value="Glucocorticoid receptor-like (DNA-binding domain)"/>
    <property type="match status" value="1"/>
</dbReference>
<dbReference type="PANTHER" id="PTHR46927:SF3">
    <property type="entry name" value="THAP-TYPE DOMAIN-CONTAINING PROTEIN"/>
    <property type="match status" value="1"/>
</dbReference>
<dbReference type="PROSITE" id="PS50950">
    <property type="entry name" value="ZF_THAP"/>
    <property type="match status" value="1"/>
</dbReference>
<dbReference type="EMBL" id="GEDC01025734">
    <property type="protein sequence ID" value="JAS11564.1"/>
    <property type="molecule type" value="Transcribed_RNA"/>
</dbReference>
<reference evidence="7" key="1">
    <citation type="submission" date="2015-12" db="EMBL/GenBank/DDBJ databases">
        <title>De novo transcriptome assembly of four potential Pierce s Disease insect vectors from Arizona vineyards.</title>
        <authorList>
            <person name="Tassone E.E."/>
        </authorList>
    </citation>
    <scope>NUCLEOTIDE SEQUENCE</scope>
</reference>
<dbReference type="Pfam" id="PF05485">
    <property type="entry name" value="THAP"/>
    <property type="match status" value="1"/>
</dbReference>